<protein>
    <recommendedName>
        <fullName evidence="2">DUF4015 domain-containing protein</fullName>
    </recommendedName>
</protein>
<dbReference type="Gene3D" id="3.20.20.80">
    <property type="entry name" value="Glycosidases"/>
    <property type="match status" value="1"/>
</dbReference>
<keyword evidence="1" id="KW-0812">Transmembrane</keyword>
<keyword evidence="1" id="KW-1133">Transmembrane helix</keyword>
<dbReference type="Pfam" id="PF13200">
    <property type="entry name" value="DUF4015"/>
    <property type="match status" value="1"/>
</dbReference>
<organism evidence="3 4">
    <name type="scientific">Candidatus Staskawiczbacteria bacterium RIFCSPLOWO2_01_FULL_33_9</name>
    <dbReference type="NCBI Taxonomy" id="1802211"/>
    <lineage>
        <taxon>Bacteria</taxon>
        <taxon>Candidatus Staskawicziibacteriota</taxon>
    </lineage>
</organism>
<evidence type="ECO:0000313" key="4">
    <source>
        <dbReference type="Proteomes" id="UP000176308"/>
    </source>
</evidence>
<accession>A0A1G2I992</accession>
<feature type="domain" description="DUF4015" evidence="2">
    <location>
        <begin position="71"/>
        <end position="372"/>
    </location>
</feature>
<dbReference type="SUPFAM" id="SSF51445">
    <property type="entry name" value="(Trans)glycosidases"/>
    <property type="match status" value="1"/>
</dbReference>
<sequence length="380" mass="43280">MNTLEKIILVIFTVLIIPFSILLYSVLSSYQINDVEPVSTTPIQKEPVKKPPVVKIDTNQKLPNPPAIIKAVYVTASSIKNQQYLEYLDNLFKTTQINAVVIDIKDYSGQVIGSDISATIQELHNRGIYVIARMVIFEDPLMAKTRPDLAIYDKSKTTDLKNPVLWVDNNNLSWMDPASKEVLEYNIAIAKNAVSYGFDELNFDYIRFPSDGRIENMGFPFWDKKTSMRSVVKDAFKKLRESLPDVKLSVDLFGYATVATDDMGIGQVLEDSFEYFDYISPMVYPSHYRNGFRGYSNPAQYPYEVIKYSMQEALRKQKAVVTNKSKLRPWLQDFNMGADYTADMVKAEIKAVTDVLGSDYNGFMLWNSSNIYTVEAIKLP</sequence>
<keyword evidence="1" id="KW-0472">Membrane</keyword>
<name>A0A1G2I992_9BACT</name>
<dbReference type="InterPro" id="IPR025275">
    <property type="entry name" value="DUF4015"/>
</dbReference>
<dbReference type="AlphaFoldDB" id="A0A1G2I992"/>
<evidence type="ECO:0000313" key="3">
    <source>
        <dbReference type="EMBL" id="OGZ70608.1"/>
    </source>
</evidence>
<comment type="caution">
    <text evidence="3">The sequence shown here is derived from an EMBL/GenBank/DDBJ whole genome shotgun (WGS) entry which is preliminary data.</text>
</comment>
<dbReference type="Proteomes" id="UP000176308">
    <property type="component" value="Unassembled WGS sequence"/>
</dbReference>
<evidence type="ECO:0000256" key="1">
    <source>
        <dbReference type="SAM" id="Phobius"/>
    </source>
</evidence>
<dbReference type="EMBL" id="MHOX01000024">
    <property type="protein sequence ID" value="OGZ70608.1"/>
    <property type="molecule type" value="Genomic_DNA"/>
</dbReference>
<dbReference type="InterPro" id="IPR017853">
    <property type="entry name" value="GH"/>
</dbReference>
<proteinExistence type="predicted"/>
<evidence type="ECO:0000259" key="2">
    <source>
        <dbReference type="Pfam" id="PF13200"/>
    </source>
</evidence>
<gene>
    <name evidence="3" type="ORF">A2904_02020</name>
</gene>
<feature type="transmembrane region" description="Helical" evidence="1">
    <location>
        <begin position="7"/>
        <end position="27"/>
    </location>
</feature>
<reference evidence="3 4" key="1">
    <citation type="journal article" date="2016" name="Nat. Commun.">
        <title>Thousands of microbial genomes shed light on interconnected biogeochemical processes in an aquifer system.</title>
        <authorList>
            <person name="Anantharaman K."/>
            <person name="Brown C.T."/>
            <person name="Hug L.A."/>
            <person name="Sharon I."/>
            <person name="Castelle C.J."/>
            <person name="Probst A.J."/>
            <person name="Thomas B.C."/>
            <person name="Singh A."/>
            <person name="Wilkins M.J."/>
            <person name="Karaoz U."/>
            <person name="Brodie E.L."/>
            <person name="Williams K.H."/>
            <person name="Hubbard S.S."/>
            <person name="Banfield J.F."/>
        </authorList>
    </citation>
    <scope>NUCLEOTIDE SEQUENCE [LARGE SCALE GENOMIC DNA]</scope>
</reference>